<name>A0A1Q9E5P2_SYMMI</name>
<dbReference type="AlphaFoldDB" id="A0A1Q9E5P2"/>
<evidence type="ECO:0000313" key="2">
    <source>
        <dbReference type="Proteomes" id="UP000186817"/>
    </source>
</evidence>
<protein>
    <submittedName>
        <fullName evidence="1">Uncharacterized protein</fullName>
    </submittedName>
</protein>
<gene>
    <name evidence="1" type="ORF">AK812_SmicGene14370</name>
</gene>
<accession>A0A1Q9E5P2</accession>
<comment type="caution">
    <text evidence="1">The sequence shown here is derived from an EMBL/GenBank/DDBJ whole genome shotgun (WGS) entry which is preliminary data.</text>
</comment>
<keyword evidence="2" id="KW-1185">Reference proteome</keyword>
<proteinExistence type="predicted"/>
<evidence type="ECO:0000313" key="1">
    <source>
        <dbReference type="EMBL" id="OLQ02740.1"/>
    </source>
</evidence>
<organism evidence="1 2">
    <name type="scientific">Symbiodinium microadriaticum</name>
    <name type="common">Dinoflagellate</name>
    <name type="synonym">Zooxanthella microadriatica</name>
    <dbReference type="NCBI Taxonomy" id="2951"/>
    <lineage>
        <taxon>Eukaryota</taxon>
        <taxon>Sar</taxon>
        <taxon>Alveolata</taxon>
        <taxon>Dinophyceae</taxon>
        <taxon>Suessiales</taxon>
        <taxon>Symbiodiniaceae</taxon>
        <taxon>Symbiodinium</taxon>
    </lineage>
</organism>
<sequence length="330" mass="35338">MAYYPGKAYIARETNSLICNKLRPLGTCGSPAAAATLGAAALGARCLGCRPEMLRPASAMRWQPPQSSVGLLLPRAGSEKKTLNPVAVELPNLTSMLALLAAFFGRSTARRVRGESASHLPAAALVLLTGVGSQIARALGGLEPLLPQRAGDLAQASAFELEKVDKKAQKLSVGRYSGIAEGAPGDSADLGLRDTWLWVSEISLIVDGLIVGAAADAMNLDPADLDPSYLEISTAIKTFYPMMQFACDPGTVQRGSALREALARTGDTAQRESWAKAGLPQLKQSSECRFLRFFALARLEKSETTYKQLFKELQMFWPRAFTPTSLQVHG</sequence>
<reference evidence="1 2" key="1">
    <citation type="submission" date="2016-02" db="EMBL/GenBank/DDBJ databases">
        <title>Genome analysis of coral dinoflagellate symbionts highlights evolutionary adaptations to a symbiotic lifestyle.</title>
        <authorList>
            <person name="Aranda M."/>
            <person name="Li Y."/>
            <person name="Liew Y.J."/>
            <person name="Baumgarten S."/>
            <person name="Simakov O."/>
            <person name="Wilson M."/>
            <person name="Piel J."/>
            <person name="Ashoor H."/>
            <person name="Bougouffa S."/>
            <person name="Bajic V.B."/>
            <person name="Ryu T."/>
            <person name="Ravasi T."/>
            <person name="Bayer T."/>
            <person name="Micklem G."/>
            <person name="Kim H."/>
            <person name="Bhak J."/>
            <person name="Lajeunesse T.C."/>
            <person name="Voolstra C.R."/>
        </authorList>
    </citation>
    <scope>NUCLEOTIDE SEQUENCE [LARGE SCALE GENOMIC DNA]</scope>
    <source>
        <strain evidence="1 2">CCMP2467</strain>
    </source>
</reference>
<dbReference type="Proteomes" id="UP000186817">
    <property type="component" value="Unassembled WGS sequence"/>
</dbReference>
<dbReference type="EMBL" id="LSRX01000255">
    <property type="protein sequence ID" value="OLQ02740.1"/>
    <property type="molecule type" value="Genomic_DNA"/>
</dbReference>